<dbReference type="EMBL" id="JAJSOF020000015">
    <property type="protein sequence ID" value="KAJ4440860.1"/>
    <property type="molecule type" value="Genomic_DNA"/>
</dbReference>
<evidence type="ECO:0000256" key="1">
    <source>
        <dbReference type="SAM" id="MobiDB-lite"/>
    </source>
</evidence>
<evidence type="ECO:0000313" key="3">
    <source>
        <dbReference type="Proteomes" id="UP001148838"/>
    </source>
</evidence>
<reference evidence="2 3" key="1">
    <citation type="journal article" date="2022" name="Allergy">
        <title>Genome assembly and annotation of Periplaneta americana reveal a comprehensive cockroach allergen profile.</title>
        <authorList>
            <person name="Wang L."/>
            <person name="Xiong Q."/>
            <person name="Saelim N."/>
            <person name="Wang L."/>
            <person name="Nong W."/>
            <person name="Wan A.T."/>
            <person name="Shi M."/>
            <person name="Liu X."/>
            <person name="Cao Q."/>
            <person name="Hui J.H.L."/>
            <person name="Sookrung N."/>
            <person name="Leung T.F."/>
            <person name="Tungtrongchitr A."/>
            <person name="Tsui S.K.W."/>
        </authorList>
    </citation>
    <scope>NUCLEOTIDE SEQUENCE [LARGE SCALE GENOMIC DNA]</scope>
    <source>
        <strain evidence="2">PWHHKU_190912</strain>
    </source>
</reference>
<organism evidence="2 3">
    <name type="scientific">Periplaneta americana</name>
    <name type="common">American cockroach</name>
    <name type="synonym">Blatta americana</name>
    <dbReference type="NCBI Taxonomy" id="6978"/>
    <lineage>
        <taxon>Eukaryota</taxon>
        <taxon>Metazoa</taxon>
        <taxon>Ecdysozoa</taxon>
        <taxon>Arthropoda</taxon>
        <taxon>Hexapoda</taxon>
        <taxon>Insecta</taxon>
        <taxon>Pterygota</taxon>
        <taxon>Neoptera</taxon>
        <taxon>Polyneoptera</taxon>
        <taxon>Dictyoptera</taxon>
        <taxon>Blattodea</taxon>
        <taxon>Blattoidea</taxon>
        <taxon>Blattidae</taxon>
        <taxon>Blattinae</taxon>
        <taxon>Periplaneta</taxon>
    </lineage>
</organism>
<feature type="region of interest" description="Disordered" evidence="1">
    <location>
        <begin position="158"/>
        <end position="178"/>
    </location>
</feature>
<evidence type="ECO:0000313" key="2">
    <source>
        <dbReference type="EMBL" id="KAJ4440860.1"/>
    </source>
</evidence>
<dbReference type="Proteomes" id="UP001148838">
    <property type="component" value="Unassembled WGS sequence"/>
</dbReference>
<sequence length="223" mass="24883">MMSQADDHKHANDVTFVCDLCSINCICICLVSYGRVLLPVDDSVNHFLILFENNENVTLVEANHNHDACHDVKEKVVRHEISNSGKRKALENKSERPSKILVVCAALHELAIRRYDGRTGLVSLRIGTDGELIEYENEPPGSLKAITMDARTCKLVSKSETEVTGGQEGRKEARRTGNMCPGVELTDEGMYGLCLRVVSKMTPSQVPKRDDLVYVRELSGRRK</sequence>
<accession>A0ABQ8T308</accession>
<proteinExistence type="predicted"/>
<protein>
    <submittedName>
        <fullName evidence="2">Uncharacterized protein</fullName>
    </submittedName>
</protein>
<gene>
    <name evidence="2" type="ORF">ANN_10707</name>
</gene>
<comment type="caution">
    <text evidence="2">The sequence shown here is derived from an EMBL/GenBank/DDBJ whole genome shotgun (WGS) entry which is preliminary data.</text>
</comment>
<name>A0ABQ8T308_PERAM</name>
<keyword evidence="3" id="KW-1185">Reference proteome</keyword>